<dbReference type="KEGG" id="cbat:M666_03940"/>
<proteinExistence type="predicted"/>
<feature type="domain" description="NADP-dependent oxidoreductase" evidence="1">
    <location>
        <begin position="9"/>
        <end position="277"/>
    </location>
</feature>
<sequence>MGNKTNYSKIIAGTMTWGSWGKQLSTEEMVVLMEKCLALGITTFDHADIYGDYGTEAAFGKAFKASTIDRSKVQFISKCGIQMTSGRENNVKHYQYDKDYIISSTEASLKKLNTEYLDMLLLHRPSPLLQQEEVAEAILSLKDSGKIKKFGVSNFTPSQIGLLESEITVSSNQIEFSLTQNDVMDNGTLDDCMLHKRMTMCWSPLGSYFREHSAKSERIALVLKTLTEKYNASESQLLLAWLLKHPASVLPVVGTTNFERLSESVAAVEINLELQDWFLLLEASQGKEVA</sequence>
<dbReference type="InterPro" id="IPR023210">
    <property type="entry name" value="NADP_OxRdtase_dom"/>
</dbReference>
<dbReference type="InterPro" id="IPR020471">
    <property type="entry name" value="AKR"/>
</dbReference>
<dbReference type="GO" id="GO:0016491">
    <property type="term" value="F:oxidoreductase activity"/>
    <property type="evidence" value="ECO:0007669"/>
    <property type="project" value="InterPro"/>
</dbReference>
<dbReference type="PANTHER" id="PTHR43364:SF1">
    <property type="entry name" value="OXIDOREDUCTASE YDHF"/>
    <property type="match status" value="1"/>
</dbReference>
<dbReference type="PRINTS" id="PR00069">
    <property type="entry name" value="ALDKETRDTASE"/>
</dbReference>
<organism evidence="2 3">
    <name type="scientific">Cellulophaga baltica 18</name>
    <dbReference type="NCBI Taxonomy" id="1348584"/>
    <lineage>
        <taxon>Bacteria</taxon>
        <taxon>Pseudomonadati</taxon>
        <taxon>Bacteroidota</taxon>
        <taxon>Flavobacteriia</taxon>
        <taxon>Flavobacteriales</taxon>
        <taxon>Flavobacteriaceae</taxon>
        <taxon>Cellulophaga</taxon>
    </lineage>
</organism>
<dbReference type="InterPro" id="IPR036812">
    <property type="entry name" value="NAD(P)_OxRdtase_dom_sf"/>
</dbReference>
<reference evidence="2 3" key="1">
    <citation type="journal article" date="2014" name="Environ. Microbiol.">
        <title>Contrasting genomic patterns and infection strategies of two co-existing Bacteroidetes podovirus genera.</title>
        <authorList>
            <person name="Holmfeldt K."/>
            <person name="Howard-Varona C."/>
            <person name="Solonenko N."/>
            <person name="Sullivan M.B."/>
        </authorList>
    </citation>
    <scope>NUCLEOTIDE SEQUENCE [LARGE SCALE GENOMIC DNA]</scope>
    <source>
        <strain evidence="2 3">18</strain>
    </source>
</reference>
<dbReference type="GO" id="GO:0005829">
    <property type="term" value="C:cytosol"/>
    <property type="evidence" value="ECO:0007669"/>
    <property type="project" value="TreeGrafter"/>
</dbReference>
<evidence type="ECO:0000259" key="1">
    <source>
        <dbReference type="Pfam" id="PF00248"/>
    </source>
</evidence>
<evidence type="ECO:0000313" key="2">
    <source>
        <dbReference type="EMBL" id="AIZ40795.1"/>
    </source>
</evidence>
<dbReference type="EMBL" id="CP009976">
    <property type="protein sequence ID" value="AIZ40795.1"/>
    <property type="molecule type" value="Genomic_DNA"/>
</dbReference>
<dbReference type="SUPFAM" id="SSF51430">
    <property type="entry name" value="NAD(P)-linked oxidoreductase"/>
    <property type="match status" value="1"/>
</dbReference>
<evidence type="ECO:0000313" key="3">
    <source>
        <dbReference type="Proteomes" id="UP000030786"/>
    </source>
</evidence>
<dbReference type="AlphaFoldDB" id="A0AAU8RCL0"/>
<accession>A0AAU8RCL0</accession>
<dbReference type="Proteomes" id="UP000030786">
    <property type="component" value="Chromosome"/>
</dbReference>
<dbReference type="RefSeq" id="WP_029447667.1">
    <property type="nucleotide sequence ID" value="NZ_CP009976.1"/>
</dbReference>
<dbReference type="Gene3D" id="3.20.20.100">
    <property type="entry name" value="NADP-dependent oxidoreductase domain"/>
    <property type="match status" value="1"/>
</dbReference>
<dbReference type="Pfam" id="PF00248">
    <property type="entry name" value="Aldo_ket_red"/>
    <property type="match status" value="1"/>
</dbReference>
<dbReference type="PANTHER" id="PTHR43364">
    <property type="entry name" value="NADH-SPECIFIC METHYLGLYOXAL REDUCTASE-RELATED"/>
    <property type="match status" value="1"/>
</dbReference>
<name>A0AAU8RCL0_9FLAO</name>
<dbReference type="InterPro" id="IPR050523">
    <property type="entry name" value="AKR_Detox_Biosynth"/>
</dbReference>
<gene>
    <name evidence="2" type="ORF">M666_03940</name>
</gene>
<dbReference type="GeneID" id="78059883"/>
<protein>
    <submittedName>
        <fullName evidence="2">Aldo/keto reductase</fullName>
    </submittedName>
</protein>